<dbReference type="EMBL" id="BONQ01000033">
    <property type="protein sequence ID" value="GIG44219.1"/>
    <property type="molecule type" value="Genomic_DNA"/>
</dbReference>
<comment type="caution">
    <text evidence="2">The sequence shown here is derived from an EMBL/GenBank/DDBJ whole genome shotgun (WGS) entry which is preliminary data.</text>
</comment>
<dbReference type="Pfam" id="PF13399">
    <property type="entry name" value="LytR_C"/>
    <property type="match status" value="1"/>
</dbReference>
<keyword evidence="3" id="KW-1185">Reference proteome</keyword>
<accession>A0A919PHV4</accession>
<dbReference type="RefSeq" id="WP_203846058.1">
    <property type="nucleotide sequence ID" value="NZ_BAAAVW010000001.1"/>
</dbReference>
<evidence type="ECO:0000259" key="1">
    <source>
        <dbReference type="Pfam" id="PF13399"/>
    </source>
</evidence>
<evidence type="ECO:0000313" key="3">
    <source>
        <dbReference type="Proteomes" id="UP000660611"/>
    </source>
</evidence>
<dbReference type="Proteomes" id="UP000660611">
    <property type="component" value="Unassembled WGS sequence"/>
</dbReference>
<evidence type="ECO:0000313" key="2">
    <source>
        <dbReference type="EMBL" id="GIG44219.1"/>
    </source>
</evidence>
<organism evidence="2 3">
    <name type="scientific">Dactylosporangium siamense</name>
    <dbReference type="NCBI Taxonomy" id="685454"/>
    <lineage>
        <taxon>Bacteria</taxon>
        <taxon>Bacillati</taxon>
        <taxon>Actinomycetota</taxon>
        <taxon>Actinomycetes</taxon>
        <taxon>Micromonosporales</taxon>
        <taxon>Micromonosporaceae</taxon>
        <taxon>Dactylosporangium</taxon>
    </lineage>
</organism>
<dbReference type="InterPro" id="IPR027381">
    <property type="entry name" value="LytR/CpsA/Psr_C"/>
</dbReference>
<sequence>MSFARVRALALVGLLVATAAVFVTIALIKDRQTGPVKANECAQDAVIVNDTLPEEKQVNLNVFNATSTPGLAGEITNDFASRGFKATVQNAAPNPPVKKPETKVAVIRFGPKAVGAAWLVRAYFLNKSEDEFDKNRQDDKVDVILGAKFQQLPTVTEVKQSIGALGNPELPEGTCAAA</sequence>
<dbReference type="AlphaFoldDB" id="A0A919PHV4"/>
<gene>
    <name evidence="2" type="ORF">Dsi01nite_022600</name>
</gene>
<dbReference type="Gene3D" id="3.30.70.2390">
    <property type="match status" value="1"/>
</dbReference>
<proteinExistence type="predicted"/>
<name>A0A919PHV4_9ACTN</name>
<reference evidence="2" key="1">
    <citation type="submission" date="2021-01" db="EMBL/GenBank/DDBJ databases">
        <title>Whole genome shotgun sequence of Dactylosporangium siamense NBRC 106093.</title>
        <authorList>
            <person name="Komaki H."/>
            <person name="Tamura T."/>
        </authorList>
    </citation>
    <scope>NUCLEOTIDE SEQUENCE</scope>
    <source>
        <strain evidence="2">NBRC 106093</strain>
    </source>
</reference>
<feature type="domain" description="LytR/CpsA/Psr regulator C-terminal" evidence="1">
    <location>
        <begin position="57"/>
        <end position="149"/>
    </location>
</feature>
<protein>
    <recommendedName>
        <fullName evidence="1">LytR/CpsA/Psr regulator C-terminal domain-containing protein</fullName>
    </recommendedName>
</protein>